<evidence type="ECO:0000256" key="5">
    <source>
        <dbReference type="ARBA" id="ARBA00023136"/>
    </source>
</evidence>
<feature type="transmembrane region" description="Helical" evidence="7">
    <location>
        <begin position="220"/>
        <end position="239"/>
    </location>
</feature>
<dbReference type="Pfam" id="PF04024">
    <property type="entry name" value="PspC"/>
    <property type="match status" value="1"/>
</dbReference>
<dbReference type="InterPro" id="IPR052027">
    <property type="entry name" value="PspC"/>
</dbReference>
<dbReference type="OrthoDB" id="7359894at2"/>
<dbReference type="GO" id="GO:0005886">
    <property type="term" value="C:plasma membrane"/>
    <property type="evidence" value="ECO:0007669"/>
    <property type="project" value="UniProtKB-SubCell"/>
</dbReference>
<feature type="transmembrane region" description="Helical" evidence="7">
    <location>
        <begin position="193"/>
        <end position="214"/>
    </location>
</feature>
<evidence type="ECO:0000256" key="1">
    <source>
        <dbReference type="ARBA" id="ARBA00004162"/>
    </source>
</evidence>
<comment type="subcellular location">
    <subcellularLocation>
        <location evidence="1">Cell membrane</location>
        <topology evidence="1">Single-pass membrane protein</topology>
    </subcellularLocation>
</comment>
<keyword evidence="5 7" id="KW-0472">Membrane</keyword>
<comment type="caution">
    <text evidence="9">The sequence shown here is derived from an EMBL/GenBank/DDBJ whole genome shotgun (WGS) entry which is preliminary data.</text>
</comment>
<dbReference type="Proteomes" id="UP000306985">
    <property type="component" value="Unassembled WGS sequence"/>
</dbReference>
<keyword evidence="10" id="KW-1185">Reference proteome</keyword>
<dbReference type="AlphaFoldDB" id="A0A4U6QM74"/>
<evidence type="ECO:0000256" key="3">
    <source>
        <dbReference type="ARBA" id="ARBA00022692"/>
    </source>
</evidence>
<evidence type="ECO:0000313" key="10">
    <source>
        <dbReference type="Proteomes" id="UP000306985"/>
    </source>
</evidence>
<name>A0A4U6QM74_9ACTN</name>
<sequence>MPPGLAAVARRASAVIRASSTALIASSVATAPVVPGDRGDIDGARRDGSEGVPKDSVRTRDRGGGAGAMGACGPVVVPTAGAPWYLVPPEWNPPERIDMSDVSTLPGPGTTASAPSMRGLWRSRRDRVIGGVCGGLGHYFEVDPVVLRVAAVLLTLSGGAGVIIYLVAWIAVPVEPSSATRPAMSTRRRRPTAAVVTGVGLLVGGGLLMSRAVMPWWDWPWVWPLLLVAAGTLVTVSAWRR</sequence>
<organism evidence="9 10">
    <name type="scientific">Nakamurella flava</name>
    <dbReference type="NCBI Taxonomy" id="2576308"/>
    <lineage>
        <taxon>Bacteria</taxon>
        <taxon>Bacillati</taxon>
        <taxon>Actinomycetota</taxon>
        <taxon>Actinomycetes</taxon>
        <taxon>Nakamurellales</taxon>
        <taxon>Nakamurellaceae</taxon>
        <taxon>Nakamurella</taxon>
    </lineage>
</organism>
<reference evidence="9 10" key="1">
    <citation type="submission" date="2019-05" db="EMBL/GenBank/DDBJ databases">
        <title>Nakamurella sp. N5BH11, whole genome shotgun sequence.</title>
        <authorList>
            <person name="Tuo L."/>
        </authorList>
    </citation>
    <scope>NUCLEOTIDE SEQUENCE [LARGE SCALE GENOMIC DNA]</scope>
    <source>
        <strain evidence="9 10">N5BH11</strain>
    </source>
</reference>
<evidence type="ECO:0000256" key="6">
    <source>
        <dbReference type="SAM" id="MobiDB-lite"/>
    </source>
</evidence>
<evidence type="ECO:0000256" key="7">
    <source>
        <dbReference type="SAM" id="Phobius"/>
    </source>
</evidence>
<feature type="region of interest" description="Disordered" evidence="6">
    <location>
        <begin position="32"/>
        <end position="66"/>
    </location>
</feature>
<protein>
    <submittedName>
        <fullName evidence="9">PspC domain-containing protein</fullName>
    </submittedName>
</protein>
<proteinExistence type="predicted"/>
<keyword evidence="4 7" id="KW-1133">Transmembrane helix</keyword>
<dbReference type="PANTHER" id="PTHR33885:SF3">
    <property type="entry name" value="PHAGE SHOCK PROTEIN C"/>
    <property type="match status" value="1"/>
</dbReference>
<feature type="transmembrane region" description="Helical" evidence="7">
    <location>
        <begin position="145"/>
        <end position="172"/>
    </location>
</feature>
<accession>A0A4U6QM74</accession>
<evidence type="ECO:0000259" key="8">
    <source>
        <dbReference type="Pfam" id="PF04024"/>
    </source>
</evidence>
<evidence type="ECO:0000256" key="2">
    <source>
        <dbReference type="ARBA" id="ARBA00022475"/>
    </source>
</evidence>
<dbReference type="InterPro" id="IPR007168">
    <property type="entry name" value="Phageshock_PspC_N"/>
</dbReference>
<gene>
    <name evidence="9" type="ORF">FDO65_06230</name>
</gene>
<feature type="domain" description="Phage shock protein PspC N-terminal" evidence="8">
    <location>
        <begin position="119"/>
        <end position="175"/>
    </location>
</feature>
<keyword evidence="3 7" id="KW-0812">Transmembrane</keyword>
<evidence type="ECO:0000256" key="4">
    <source>
        <dbReference type="ARBA" id="ARBA00022989"/>
    </source>
</evidence>
<evidence type="ECO:0000313" key="9">
    <source>
        <dbReference type="EMBL" id="TKV61216.1"/>
    </source>
</evidence>
<feature type="compositionally biased region" description="Basic and acidic residues" evidence="6">
    <location>
        <begin position="37"/>
        <end position="63"/>
    </location>
</feature>
<dbReference type="PANTHER" id="PTHR33885">
    <property type="entry name" value="PHAGE SHOCK PROTEIN C"/>
    <property type="match status" value="1"/>
</dbReference>
<dbReference type="EMBL" id="SZZH01000001">
    <property type="protein sequence ID" value="TKV61216.1"/>
    <property type="molecule type" value="Genomic_DNA"/>
</dbReference>
<keyword evidence="2" id="KW-1003">Cell membrane</keyword>